<dbReference type="SMART" id="SM00420">
    <property type="entry name" value="HTH_DEOR"/>
    <property type="match status" value="1"/>
</dbReference>
<dbReference type="InterPro" id="IPR036390">
    <property type="entry name" value="WH_DNA-bd_sf"/>
</dbReference>
<evidence type="ECO:0000313" key="9">
    <source>
        <dbReference type="Proteomes" id="UP001596072"/>
    </source>
</evidence>
<dbReference type="SUPFAM" id="SSF100950">
    <property type="entry name" value="NagB/RpiA/CoA transferase-like"/>
    <property type="match status" value="1"/>
</dbReference>
<reference evidence="9" key="1">
    <citation type="journal article" date="2019" name="Int. J. Syst. Evol. Microbiol.">
        <title>The Global Catalogue of Microorganisms (GCM) 10K type strain sequencing project: providing services to taxonomists for standard genome sequencing and annotation.</title>
        <authorList>
            <consortium name="The Broad Institute Genomics Platform"/>
            <consortium name="The Broad Institute Genome Sequencing Center for Infectious Disease"/>
            <person name="Wu L."/>
            <person name="Ma J."/>
        </authorList>
    </citation>
    <scope>NUCLEOTIDE SEQUENCE [LARGE SCALE GENOMIC DNA]</scope>
    <source>
        <strain evidence="9">YIM 94188</strain>
    </source>
</reference>
<dbReference type="GO" id="GO:0003677">
    <property type="term" value="F:DNA binding"/>
    <property type="evidence" value="ECO:0007669"/>
    <property type="project" value="UniProtKB-KW"/>
</dbReference>
<dbReference type="InterPro" id="IPR014036">
    <property type="entry name" value="DeoR-like_C"/>
</dbReference>
<keyword evidence="2" id="KW-0678">Repressor</keyword>
<evidence type="ECO:0000256" key="5">
    <source>
        <dbReference type="ARBA" id="ARBA00023163"/>
    </source>
</evidence>
<dbReference type="InterPro" id="IPR001034">
    <property type="entry name" value="DeoR_HTH"/>
</dbReference>
<organism evidence="8 9">
    <name type="scientific">Nocardioides vastitatis</name>
    <dbReference type="NCBI Taxonomy" id="2568655"/>
    <lineage>
        <taxon>Bacteria</taxon>
        <taxon>Bacillati</taxon>
        <taxon>Actinomycetota</taxon>
        <taxon>Actinomycetes</taxon>
        <taxon>Propionibacteriales</taxon>
        <taxon>Nocardioidaceae</taxon>
        <taxon>Nocardioides</taxon>
    </lineage>
</organism>
<name>A0ABW0ZF59_9ACTN</name>
<comment type="function">
    <text evidence="6">Repressor of the lactose catabolism operon. Galactose-6-phosphate is the inducer.</text>
</comment>
<evidence type="ECO:0000256" key="2">
    <source>
        <dbReference type="ARBA" id="ARBA00022491"/>
    </source>
</evidence>
<comment type="caution">
    <text evidence="8">The sequence shown here is derived from an EMBL/GenBank/DDBJ whole genome shotgun (WGS) entry which is preliminary data.</text>
</comment>
<dbReference type="Proteomes" id="UP001596072">
    <property type="component" value="Unassembled WGS sequence"/>
</dbReference>
<evidence type="ECO:0000256" key="1">
    <source>
        <dbReference type="ARBA" id="ARBA00021390"/>
    </source>
</evidence>
<evidence type="ECO:0000313" key="8">
    <source>
        <dbReference type="EMBL" id="MFC5728254.1"/>
    </source>
</evidence>
<gene>
    <name evidence="8" type="ORF">ACFPQB_04950</name>
</gene>
<keyword evidence="3" id="KW-0805">Transcription regulation</keyword>
<proteinExistence type="predicted"/>
<keyword evidence="5" id="KW-0804">Transcription</keyword>
<sequence length="261" mass="27187">MREVTTVYAEERQQAMARQVTTRGRMSVAEIAREYDVTTETVRRDLSALEQLGLVRRVHGGAVPATALTSLELGLGERDAANTEAKERIARAALDLLPPAGGSVLIDAGSTTARLAAALPRSHRLVVFTHSVPIASRLGTNPAVELHLLPGRVRPTTQAAVGAATVAAVESLRVDVAFVGANGVSSGHGLSTPDSEEAATKRALVRSGERVVALVDSTKIGVDSAVRFAALEEIDFVVTDDALSTADRKALAAAGAEVVVA</sequence>
<evidence type="ECO:0000256" key="3">
    <source>
        <dbReference type="ARBA" id="ARBA00023015"/>
    </source>
</evidence>
<feature type="domain" description="HTH deoR-type" evidence="7">
    <location>
        <begin position="9"/>
        <end position="64"/>
    </location>
</feature>
<dbReference type="RefSeq" id="WP_240769602.1">
    <property type="nucleotide sequence ID" value="NZ_JBHSNS010000001.1"/>
</dbReference>
<keyword evidence="9" id="KW-1185">Reference proteome</keyword>
<dbReference type="InterPro" id="IPR050313">
    <property type="entry name" value="Carb_Metab_HTH_regulators"/>
</dbReference>
<dbReference type="SUPFAM" id="SSF46785">
    <property type="entry name" value="Winged helix' DNA-binding domain"/>
    <property type="match status" value="1"/>
</dbReference>
<dbReference type="Gene3D" id="1.10.10.10">
    <property type="entry name" value="Winged helix-like DNA-binding domain superfamily/Winged helix DNA-binding domain"/>
    <property type="match status" value="1"/>
</dbReference>
<dbReference type="InterPro" id="IPR018356">
    <property type="entry name" value="Tscrpt_reg_HTH_DeoR_CS"/>
</dbReference>
<dbReference type="InterPro" id="IPR037171">
    <property type="entry name" value="NagB/RpiA_transferase-like"/>
</dbReference>
<evidence type="ECO:0000256" key="6">
    <source>
        <dbReference type="ARBA" id="ARBA00024937"/>
    </source>
</evidence>
<dbReference type="PANTHER" id="PTHR30363:SF4">
    <property type="entry name" value="GLYCEROL-3-PHOSPHATE REGULON REPRESSOR"/>
    <property type="match status" value="1"/>
</dbReference>
<keyword evidence="4 8" id="KW-0238">DNA-binding</keyword>
<dbReference type="PROSITE" id="PS51000">
    <property type="entry name" value="HTH_DEOR_2"/>
    <property type="match status" value="1"/>
</dbReference>
<dbReference type="SMART" id="SM01134">
    <property type="entry name" value="DeoRC"/>
    <property type="match status" value="1"/>
</dbReference>
<dbReference type="Pfam" id="PF08220">
    <property type="entry name" value="HTH_DeoR"/>
    <property type="match status" value="1"/>
</dbReference>
<dbReference type="PANTHER" id="PTHR30363">
    <property type="entry name" value="HTH-TYPE TRANSCRIPTIONAL REGULATOR SRLR-RELATED"/>
    <property type="match status" value="1"/>
</dbReference>
<evidence type="ECO:0000259" key="7">
    <source>
        <dbReference type="PROSITE" id="PS51000"/>
    </source>
</evidence>
<protein>
    <recommendedName>
        <fullName evidence="1">Lactose phosphotransferase system repressor</fullName>
    </recommendedName>
</protein>
<dbReference type="InterPro" id="IPR036388">
    <property type="entry name" value="WH-like_DNA-bd_sf"/>
</dbReference>
<dbReference type="PROSITE" id="PS00894">
    <property type="entry name" value="HTH_DEOR_1"/>
    <property type="match status" value="1"/>
</dbReference>
<dbReference type="PRINTS" id="PR00037">
    <property type="entry name" value="HTHLACR"/>
</dbReference>
<dbReference type="Gene3D" id="3.40.50.1360">
    <property type="match status" value="1"/>
</dbReference>
<dbReference type="EMBL" id="JBHSNS010000001">
    <property type="protein sequence ID" value="MFC5728254.1"/>
    <property type="molecule type" value="Genomic_DNA"/>
</dbReference>
<accession>A0ABW0ZF59</accession>
<dbReference type="Pfam" id="PF00455">
    <property type="entry name" value="DeoRC"/>
    <property type="match status" value="1"/>
</dbReference>
<evidence type="ECO:0000256" key="4">
    <source>
        <dbReference type="ARBA" id="ARBA00023125"/>
    </source>
</evidence>